<comment type="subcellular location">
    <subcellularLocation>
        <location evidence="2">Chromosome</location>
        <location evidence="2">Telomere</location>
    </subcellularLocation>
    <subcellularLocation>
        <location evidence="1">Nucleus</location>
    </subcellularLocation>
</comment>
<evidence type="ECO:0000256" key="5">
    <source>
        <dbReference type="ARBA" id="ARBA00021796"/>
    </source>
</evidence>
<dbReference type="STRING" id="619300.G3AN11"/>
<dbReference type="Pfam" id="PF03730">
    <property type="entry name" value="Ku_C"/>
    <property type="match status" value="1"/>
</dbReference>
<dbReference type="GO" id="GO:0003678">
    <property type="term" value="F:DNA helicase activity"/>
    <property type="evidence" value="ECO:0007669"/>
    <property type="project" value="UniProtKB-EC"/>
</dbReference>
<keyword evidence="14" id="KW-0233">DNA recombination</keyword>
<dbReference type="PIRSF" id="PIRSF003033">
    <property type="entry name" value="Ku70"/>
    <property type="match status" value="1"/>
</dbReference>
<evidence type="ECO:0000256" key="11">
    <source>
        <dbReference type="ARBA" id="ARBA00022840"/>
    </source>
</evidence>
<dbReference type="InterPro" id="IPR005161">
    <property type="entry name" value="Ku_N"/>
</dbReference>
<dbReference type="GO" id="GO:0006310">
    <property type="term" value="P:DNA recombination"/>
    <property type="evidence" value="ECO:0007669"/>
    <property type="project" value="UniProtKB-KW"/>
</dbReference>
<organism evidence="20">
    <name type="scientific">Spathaspora passalidarum (strain NRRL Y-27907 / 11-Y1)</name>
    <dbReference type="NCBI Taxonomy" id="619300"/>
    <lineage>
        <taxon>Eukaryota</taxon>
        <taxon>Fungi</taxon>
        <taxon>Dikarya</taxon>
        <taxon>Ascomycota</taxon>
        <taxon>Saccharomycotina</taxon>
        <taxon>Pichiomycetes</taxon>
        <taxon>Debaryomycetaceae</taxon>
        <taxon>Spathaspora</taxon>
    </lineage>
</organism>
<gene>
    <name evidence="19" type="ORF">SPAPADRAFT_138036</name>
</gene>
<dbReference type="InterPro" id="IPR036465">
    <property type="entry name" value="vWFA_dom_sf"/>
</dbReference>
<evidence type="ECO:0000256" key="2">
    <source>
        <dbReference type="ARBA" id="ARBA00004574"/>
    </source>
</evidence>
<dbReference type="InterPro" id="IPR047087">
    <property type="entry name" value="KU70_core_dom"/>
</dbReference>
<evidence type="ECO:0000256" key="15">
    <source>
        <dbReference type="ARBA" id="ARBA00023204"/>
    </source>
</evidence>
<dbReference type="KEGG" id="spaa:SPAPADRAFT_138036"/>
<comment type="similarity">
    <text evidence="3">Belongs to the ku70 family.</text>
</comment>
<dbReference type="InterPro" id="IPR005160">
    <property type="entry name" value="Ku_C"/>
</dbReference>
<dbReference type="GeneID" id="18870093"/>
<keyword evidence="9" id="KW-0378">Hydrolase</keyword>
<evidence type="ECO:0000256" key="4">
    <source>
        <dbReference type="ARBA" id="ARBA00012551"/>
    </source>
</evidence>
<dbReference type="SUPFAM" id="SSF100939">
    <property type="entry name" value="SPOC domain-like"/>
    <property type="match status" value="1"/>
</dbReference>
<dbReference type="GO" id="GO:0003690">
    <property type="term" value="F:double-stranded DNA binding"/>
    <property type="evidence" value="ECO:0007669"/>
    <property type="project" value="TreeGrafter"/>
</dbReference>
<keyword evidence="16" id="KW-0539">Nucleus</keyword>
<dbReference type="SUPFAM" id="SSF53300">
    <property type="entry name" value="vWA-like"/>
    <property type="match status" value="1"/>
</dbReference>
<keyword evidence="7" id="KW-0547">Nucleotide-binding</keyword>
<dbReference type="OrthoDB" id="3249161at2759"/>
<dbReference type="Pfam" id="PF02735">
    <property type="entry name" value="Ku"/>
    <property type="match status" value="1"/>
</dbReference>
<evidence type="ECO:0000256" key="17">
    <source>
        <dbReference type="ARBA" id="ARBA00031811"/>
    </source>
</evidence>
<sequence>MESDTEEDDKQYQQYEIRDGILFLIEITPDLLKSDSNLGSHSQLYEILSSINDLMSELIITMKNTGIGIYFYNCSPSPVLKPMNQPPGFYKLFRLNVLNLQNMKRLNDIIQDSAINPVEGLFKYKRMEDENHLSVVLNKIIDEFSSKTEFNRKKLIWITNNDKPYTETTTKDNLWRIVNDFYNYKLFIDPMFLSSGGKRFDTELYKDIFLNTNFLKPTQSQHDNEPTSKDSPVKSLLSSQIRQSIFRIKEVRRIQFSCDLILSDDGSVGGNFGCSIKGYTLYSHERYKKDLLLYTKEESIKKVHSSSEIISDSGKINLPKDKAKSLQESKEAAGIRKGYEIGGGQDVIFLNKEQVDFINNYAFDHRLIEKDEDGDEDDDDDDEDKTYIATSKPPYLKLLGFRDIQNFNPVYSCGSPIFITSDITTSTGYSNSLETLASLYRSCMKLQQYAIVFGCIKRNSSPYLYALYPTQTMNSTKLVEGEEFPQGFLLIKLPWIEDVRSLPQDFIKEIHEEPDATLVDQFKSLFKKYELDSYDPKQFPNPSLNYFYKVLKYEILQMELLPGERNLSSNDVTIQRLMELKQKFDSDDSAQYILNQINSRLSELEERIPKRVISEDKPVKKAKVVELDESAVLVKWNQGKLNDFTMEQLKTFVKKYPQIKVGSRKSETIENISRFLESREHK</sequence>
<dbReference type="Gene3D" id="1.10.1600.10">
    <property type="match status" value="1"/>
</dbReference>
<keyword evidence="20" id="KW-1185">Reference proteome</keyword>
<dbReference type="eggNOG" id="KOG2327">
    <property type="taxonomic scope" value="Eukaryota"/>
</dbReference>
<dbReference type="FunCoup" id="G3AN11">
    <property type="interactions" value="682"/>
</dbReference>
<reference evidence="19 20" key="1">
    <citation type="journal article" date="2011" name="Proc. Natl. Acad. Sci. U.S.A.">
        <title>Comparative genomics of xylose-fermenting fungi for enhanced biofuel production.</title>
        <authorList>
            <person name="Wohlbach D.J."/>
            <person name="Kuo A."/>
            <person name="Sato T.K."/>
            <person name="Potts K.M."/>
            <person name="Salamov A.A."/>
            <person name="LaButti K.M."/>
            <person name="Sun H."/>
            <person name="Clum A."/>
            <person name="Pangilinan J.L."/>
            <person name="Lindquist E.A."/>
            <person name="Lucas S."/>
            <person name="Lapidus A."/>
            <person name="Jin M."/>
            <person name="Gunawan C."/>
            <person name="Balan V."/>
            <person name="Dale B.E."/>
            <person name="Jeffries T.W."/>
            <person name="Zinkel R."/>
            <person name="Barry K.W."/>
            <person name="Grigoriev I.V."/>
            <person name="Gasch A.P."/>
        </authorList>
    </citation>
    <scope>NUCLEOTIDE SEQUENCE [LARGE SCALE GENOMIC DNA]</scope>
    <source>
        <strain evidence="20">NRRL Y-27907 / 11-Y1</strain>
    </source>
</reference>
<evidence type="ECO:0000313" key="20">
    <source>
        <dbReference type="Proteomes" id="UP000000709"/>
    </source>
</evidence>
<dbReference type="OMA" id="FWANVKH"/>
<dbReference type="SMART" id="SM00559">
    <property type="entry name" value="Ku78"/>
    <property type="match status" value="1"/>
</dbReference>
<dbReference type="GO" id="GO:0000781">
    <property type="term" value="C:chromosome, telomeric region"/>
    <property type="evidence" value="ECO:0007669"/>
    <property type="project" value="UniProtKB-SubCell"/>
</dbReference>
<accession>G3AN11</accession>
<keyword evidence="12" id="KW-0779">Telomere</keyword>
<dbReference type="GO" id="GO:0000723">
    <property type="term" value="P:telomere maintenance"/>
    <property type="evidence" value="ECO:0007669"/>
    <property type="project" value="InterPro"/>
</dbReference>
<evidence type="ECO:0000313" key="19">
    <source>
        <dbReference type="EMBL" id="EGW32425.1"/>
    </source>
</evidence>
<evidence type="ECO:0000256" key="16">
    <source>
        <dbReference type="ARBA" id="ARBA00023242"/>
    </source>
</evidence>
<keyword evidence="8" id="KW-0227">DNA damage</keyword>
<dbReference type="Gene3D" id="2.40.290.10">
    <property type="match status" value="1"/>
</dbReference>
<dbReference type="InterPro" id="IPR006164">
    <property type="entry name" value="DNA_bd_Ku70/Ku80"/>
</dbReference>
<keyword evidence="11" id="KW-0067">ATP-binding</keyword>
<evidence type="ECO:0000256" key="10">
    <source>
        <dbReference type="ARBA" id="ARBA00022806"/>
    </source>
</evidence>
<dbReference type="HOGENOM" id="CLU_024202_0_0_1"/>
<proteinExistence type="inferred from homology"/>
<evidence type="ECO:0000256" key="7">
    <source>
        <dbReference type="ARBA" id="ARBA00022741"/>
    </source>
</evidence>
<dbReference type="GO" id="GO:0006303">
    <property type="term" value="P:double-strand break repair via nonhomologous end joining"/>
    <property type="evidence" value="ECO:0007669"/>
    <property type="project" value="InterPro"/>
</dbReference>
<dbReference type="InterPro" id="IPR006165">
    <property type="entry name" value="Ku70"/>
</dbReference>
<dbReference type="GO" id="GO:0016787">
    <property type="term" value="F:hydrolase activity"/>
    <property type="evidence" value="ECO:0007669"/>
    <property type="project" value="UniProtKB-KW"/>
</dbReference>
<keyword evidence="13" id="KW-0238">DNA-binding</keyword>
<evidence type="ECO:0000256" key="6">
    <source>
        <dbReference type="ARBA" id="ARBA00022454"/>
    </source>
</evidence>
<dbReference type="GO" id="GO:0042162">
    <property type="term" value="F:telomeric DNA binding"/>
    <property type="evidence" value="ECO:0007669"/>
    <property type="project" value="InterPro"/>
</dbReference>
<name>G3AN11_SPAPN</name>
<dbReference type="GO" id="GO:0043564">
    <property type="term" value="C:Ku70:Ku80 complex"/>
    <property type="evidence" value="ECO:0007669"/>
    <property type="project" value="InterPro"/>
</dbReference>
<evidence type="ECO:0000256" key="3">
    <source>
        <dbReference type="ARBA" id="ARBA00005240"/>
    </source>
</evidence>
<dbReference type="Pfam" id="PF03731">
    <property type="entry name" value="Ku_N"/>
    <property type="match status" value="1"/>
</dbReference>
<dbReference type="PANTHER" id="PTHR12604">
    <property type="entry name" value="KU AUTOANTIGEN DNA HELICASE"/>
    <property type="match status" value="1"/>
</dbReference>
<dbReference type="Gene3D" id="3.40.50.410">
    <property type="entry name" value="von Willebrand factor, type A domain"/>
    <property type="match status" value="1"/>
</dbReference>
<evidence type="ECO:0000256" key="8">
    <source>
        <dbReference type="ARBA" id="ARBA00022763"/>
    </source>
</evidence>
<dbReference type="RefSeq" id="XP_007375701.1">
    <property type="nucleotide sequence ID" value="XM_007375639.1"/>
</dbReference>
<dbReference type="AlphaFoldDB" id="G3AN11"/>
<dbReference type="GO" id="GO:0003684">
    <property type="term" value="F:damaged DNA binding"/>
    <property type="evidence" value="ECO:0007669"/>
    <property type="project" value="InterPro"/>
</dbReference>
<dbReference type="GO" id="GO:0005524">
    <property type="term" value="F:ATP binding"/>
    <property type="evidence" value="ECO:0007669"/>
    <property type="project" value="UniProtKB-KW"/>
</dbReference>
<dbReference type="CDD" id="cd00788">
    <property type="entry name" value="KU70"/>
    <property type="match status" value="1"/>
</dbReference>
<keyword evidence="10" id="KW-0347">Helicase</keyword>
<dbReference type="EMBL" id="GL996502">
    <property type="protein sequence ID" value="EGW32425.1"/>
    <property type="molecule type" value="Genomic_DNA"/>
</dbReference>
<evidence type="ECO:0000256" key="1">
    <source>
        <dbReference type="ARBA" id="ARBA00004123"/>
    </source>
</evidence>
<evidence type="ECO:0000256" key="9">
    <source>
        <dbReference type="ARBA" id="ARBA00022801"/>
    </source>
</evidence>
<evidence type="ECO:0000256" key="13">
    <source>
        <dbReference type="ARBA" id="ARBA00023125"/>
    </source>
</evidence>
<evidence type="ECO:0000259" key="18">
    <source>
        <dbReference type="SMART" id="SM00559"/>
    </source>
</evidence>
<keyword evidence="15" id="KW-0234">DNA repair</keyword>
<dbReference type="InParanoid" id="G3AN11"/>
<dbReference type="PANTHER" id="PTHR12604:SF2">
    <property type="entry name" value="X-RAY REPAIR CROSS-COMPLEMENTING PROTEIN 6"/>
    <property type="match status" value="1"/>
</dbReference>
<keyword evidence="6" id="KW-0158">Chromosome</keyword>
<feature type="domain" description="Ku" evidence="18">
    <location>
        <begin position="327"/>
        <end position="512"/>
    </location>
</feature>
<evidence type="ECO:0000256" key="12">
    <source>
        <dbReference type="ARBA" id="ARBA00022895"/>
    </source>
</evidence>
<dbReference type="Proteomes" id="UP000000709">
    <property type="component" value="Unassembled WGS sequence"/>
</dbReference>
<evidence type="ECO:0000256" key="14">
    <source>
        <dbReference type="ARBA" id="ARBA00023172"/>
    </source>
</evidence>
<protein>
    <recommendedName>
        <fullName evidence="5">ATP-dependent DNA helicase II subunit 1</fullName>
        <ecNumber evidence="4">3.6.4.12</ecNumber>
    </recommendedName>
    <alternativeName>
        <fullName evidence="17">ATP-dependent DNA helicase II subunit Ku70</fullName>
    </alternativeName>
</protein>
<dbReference type="EC" id="3.6.4.12" evidence="4"/>
<dbReference type="InterPro" id="IPR016194">
    <property type="entry name" value="SPOC-like_C_dom_sf"/>
</dbReference>